<evidence type="ECO:0000256" key="12">
    <source>
        <dbReference type="SAM" id="MobiDB-lite"/>
    </source>
</evidence>
<reference evidence="14" key="1">
    <citation type="submission" date="2022-07" db="EMBL/GenBank/DDBJ databases">
        <authorList>
            <person name="Trinca V."/>
            <person name="Uliana J.V.C."/>
            <person name="Torres T.T."/>
            <person name="Ward R.J."/>
            <person name="Monesi N."/>
        </authorList>
    </citation>
    <scope>NUCLEOTIDE SEQUENCE</scope>
    <source>
        <strain evidence="14">HSMRA1968</strain>
        <tissue evidence="14">Whole embryos</tissue>
    </source>
</reference>
<evidence type="ECO:0000313" key="14">
    <source>
        <dbReference type="EMBL" id="KAJ6636294.1"/>
    </source>
</evidence>
<sequence>QAVDHHNHHNISAEPAVMRTGLLSMYPGYTTSSQNHHSDAGQSASSTIDEVIADTLKDENCAIVDSGTDETSHYLTLTSTGDLHHLKDGHDEFENGLHSFTNLTSGASQNNNRSMYNSSTIQGTNDHSPNIHTSAYETGIHPAISTSPMYSPHRTFTPSSGNMQYFNNSPSHESQMWSTGTSLTDDYSNQKGGLPTFQRLTQGGYNRATSRTAPYSYPTSHQTDSWACQFESVNVTAYTTVSSVRGGRPSGAHNISAAASLSAIGGLGGVEADLFTEGRECVNCGAISTPLWRRDGTGHYLCNACGLYHKMNGMNRPLVKQPRRLSASRRVGLSCSNCHTTQTSLWRRNHCGEPVCNACGLYYKLHSVHRPLAMKKDTIQTRKRKPKGTKNSANNDKNTAQDSNAEIRSIQTNNKSATSNITDSNNTSPPPTHLQQQNLSPSNHHNLLMQRRCEK</sequence>
<evidence type="ECO:0000256" key="6">
    <source>
        <dbReference type="ARBA" id="ARBA00023015"/>
    </source>
</evidence>
<dbReference type="Pfam" id="PF00320">
    <property type="entry name" value="GATA"/>
    <property type="match status" value="2"/>
</dbReference>
<feature type="region of interest" description="Disordered" evidence="12">
    <location>
        <begin position="374"/>
        <end position="455"/>
    </location>
</feature>
<dbReference type="PRINTS" id="PR00619">
    <property type="entry name" value="GATAZNFINGER"/>
</dbReference>
<keyword evidence="5" id="KW-0862">Zinc</keyword>
<dbReference type="InterPro" id="IPR039355">
    <property type="entry name" value="Transcription_factor_GATA"/>
</dbReference>
<dbReference type="GO" id="GO:0045944">
    <property type="term" value="P:positive regulation of transcription by RNA polymerase II"/>
    <property type="evidence" value="ECO:0007669"/>
    <property type="project" value="TreeGrafter"/>
</dbReference>
<dbReference type="GO" id="GO:0008270">
    <property type="term" value="F:zinc ion binding"/>
    <property type="evidence" value="ECO:0007669"/>
    <property type="project" value="UniProtKB-KW"/>
</dbReference>
<feature type="domain" description="GATA-type" evidence="13">
    <location>
        <begin position="329"/>
        <end position="382"/>
    </location>
</feature>
<dbReference type="Gene3D" id="3.30.50.10">
    <property type="entry name" value="Erythroid Transcription Factor GATA-1, subunit A"/>
    <property type="match status" value="2"/>
</dbReference>
<name>A0A9Q0MRF3_9DIPT</name>
<dbReference type="GO" id="GO:0000122">
    <property type="term" value="P:negative regulation of transcription by RNA polymerase II"/>
    <property type="evidence" value="ECO:0007669"/>
    <property type="project" value="TreeGrafter"/>
</dbReference>
<keyword evidence="6" id="KW-0805">Transcription regulation</keyword>
<evidence type="ECO:0000256" key="4">
    <source>
        <dbReference type="ARBA" id="ARBA00022771"/>
    </source>
</evidence>
<dbReference type="SMART" id="SM00401">
    <property type="entry name" value="ZnF_GATA"/>
    <property type="match status" value="2"/>
</dbReference>
<keyword evidence="9" id="KW-0804">Transcription</keyword>
<keyword evidence="2" id="KW-0479">Metal-binding</keyword>
<evidence type="ECO:0000259" key="13">
    <source>
        <dbReference type="PROSITE" id="PS50114"/>
    </source>
</evidence>
<dbReference type="PROSITE" id="PS00344">
    <property type="entry name" value="GATA_ZN_FINGER_1"/>
    <property type="match status" value="2"/>
</dbReference>
<feature type="compositionally biased region" description="Polar residues" evidence="12">
    <location>
        <begin position="389"/>
        <end position="445"/>
    </location>
</feature>
<accession>A0A9Q0MRF3</accession>
<dbReference type="InterPro" id="IPR013088">
    <property type="entry name" value="Znf_NHR/GATA"/>
</dbReference>
<dbReference type="GO" id="GO:0000981">
    <property type="term" value="F:DNA-binding transcription factor activity, RNA polymerase II-specific"/>
    <property type="evidence" value="ECO:0007669"/>
    <property type="project" value="TreeGrafter"/>
</dbReference>
<dbReference type="EMBL" id="WJQU01000004">
    <property type="protein sequence ID" value="KAJ6636294.1"/>
    <property type="molecule type" value="Genomic_DNA"/>
</dbReference>
<keyword evidence="15" id="KW-1185">Reference proteome</keyword>
<evidence type="ECO:0000256" key="9">
    <source>
        <dbReference type="ARBA" id="ARBA00023163"/>
    </source>
</evidence>
<evidence type="ECO:0000256" key="11">
    <source>
        <dbReference type="PROSITE-ProRule" id="PRU00094"/>
    </source>
</evidence>
<dbReference type="SUPFAM" id="SSF57716">
    <property type="entry name" value="Glucocorticoid receptor-like (DNA-binding domain)"/>
    <property type="match status" value="2"/>
</dbReference>
<dbReference type="PROSITE" id="PS50114">
    <property type="entry name" value="GATA_ZN_FINGER_2"/>
    <property type="match status" value="2"/>
</dbReference>
<dbReference type="CDD" id="cd00202">
    <property type="entry name" value="ZnF_GATA"/>
    <property type="match status" value="2"/>
</dbReference>
<feature type="domain" description="GATA-type" evidence="13">
    <location>
        <begin position="275"/>
        <end position="329"/>
    </location>
</feature>
<evidence type="ECO:0000256" key="2">
    <source>
        <dbReference type="ARBA" id="ARBA00022723"/>
    </source>
</evidence>
<dbReference type="FunFam" id="3.30.50.10:FF:000001">
    <property type="entry name" value="GATA transcription factor (GATAd)"/>
    <property type="match status" value="1"/>
</dbReference>
<dbReference type="GO" id="GO:0005634">
    <property type="term" value="C:nucleus"/>
    <property type="evidence" value="ECO:0007669"/>
    <property type="project" value="UniProtKB-SubCell"/>
</dbReference>
<evidence type="ECO:0000256" key="3">
    <source>
        <dbReference type="ARBA" id="ARBA00022737"/>
    </source>
</evidence>
<evidence type="ECO:0000313" key="15">
    <source>
        <dbReference type="Proteomes" id="UP001151699"/>
    </source>
</evidence>
<evidence type="ECO:0000256" key="1">
    <source>
        <dbReference type="ARBA" id="ARBA00004123"/>
    </source>
</evidence>
<gene>
    <name evidence="14" type="primary">gata4</name>
    <name evidence="14" type="ORF">Bhyg_14882</name>
</gene>
<dbReference type="GO" id="GO:0000978">
    <property type="term" value="F:RNA polymerase II cis-regulatory region sequence-specific DNA binding"/>
    <property type="evidence" value="ECO:0007669"/>
    <property type="project" value="TreeGrafter"/>
</dbReference>
<evidence type="ECO:0000256" key="10">
    <source>
        <dbReference type="ARBA" id="ARBA00023242"/>
    </source>
</evidence>
<dbReference type="GO" id="GO:0045165">
    <property type="term" value="P:cell fate commitment"/>
    <property type="evidence" value="ECO:0007669"/>
    <property type="project" value="TreeGrafter"/>
</dbReference>
<comment type="caution">
    <text evidence="14">The sequence shown here is derived from an EMBL/GenBank/DDBJ whole genome shotgun (WGS) entry which is preliminary data.</text>
</comment>
<dbReference type="Proteomes" id="UP001151699">
    <property type="component" value="Chromosome C"/>
</dbReference>
<dbReference type="AlphaFoldDB" id="A0A9Q0MRF3"/>
<dbReference type="PANTHER" id="PTHR10071:SF337">
    <property type="entry name" value="GATA-BINDING FACTOR A"/>
    <property type="match status" value="1"/>
</dbReference>
<proteinExistence type="predicted"/>
<evidence type="ECO:0000256" key="5">
    <source>
        <dbReference type="ARBA" id="ARBA00022833"/>
    </source>
</evidence>
<keyword evidence="7" id="KW-0238">DNA-binding</keyword>
<evidence type="ECO:0000256" key="7">
    <source>
        <dbReference type="ARBA" id="ARBA00023125"/>
    </source>
</evidence>
<keyword evidence="8" id="KW-0010">Activator</keyword>
<keyword evidence="3" id="KW-0677">Repeat</keyword>
<protein>
    <submittedName>
        <fullName evidence="14">Transcription factor GATA-4</fullName>
    </submittedName>
</protein>
<keyword evidence="10" id="KW-0539">Nucleus</keyword>
<dbReference type="FunFam" id="3.30.50.10:FF:000032">
    <property type="entry name" value="Transcription factor GATA-3"/>
    <property type="match status" value="1"/>
</dbReference>
<keyword evidence="4 11" id="KW-0863">Zinc-finger</keyword>
<evidence type="ECO:0000256" key="8">
    <source>
        <dbReference type="ARBA" id="ARBA00023159"/>
    </source>
</evidence>
<dbReference type="PANTHER" id="PTHR10071">
    <property type="entry name" value="TRANSCRIPTION FACTOR GATA FAMILY MEMBER"/>
    <property type="match status" value="1"/>
</dbReference>
<dbReference type="InterPro" id="IPR000679">
    <property type="entry name" value="Znf_GATA"/>
</dbReference>
<dbReference type="OrthoDB" id="2162994at2759"/>
<comment type="subcellular location">
    <subcellularLocation>
        <location evidence="1">Nucleus</location>
    </subcellularLocation>
</comment>
<feature type="non-terminal residue" evidence="14">
    <location>
        <position position="455"/>
    </location>
</feature>
<organism evidence="14 15">
    <name type="scientific">Pseudolycoriella hygida</name>
    <dbReference type="NCBI Taxonomy" id="35572"/>
    <lineage>
        <taxon>Eukaryota</taxon>
        <taxon>Metazoa</taxon>
        <taxon>Ecdysozoa</taxon>
        <taxon>Arthropoda</taxon>
        <taxon>Hexapoda</taxon>
        <taxon>Insecta</taxon>
        <taxon>Pterygota</taxon>
        <taxon>Neoptera</taxon>
        <taxon>Endopterygota</taxon>
        <taxon>Diptera</taxon>
        <taxon>Nematocera</taxon>
        <taxon>Sciaroidea</taxon>
        <taxon>Sciaridae</taxon>
        <taxon>Pseudolycoriella</taxon>
    </lineage>
</organism>